<evidence type="ECO:0000313" key="2">
    <source>
        <dbReference type="EMBL" id="AGZ43169.1"/>
    </source>
</evidence>
<accession>U5W224</accession>
<gene>
    <name evidence="2" type="ORF">AFR_24515</name>
</gene>
<dbReference type="Gene3D" id="3.40.50.720">
    <property type="entry name" value="NAD(P)-binding Rossmann-like Domain"/>
    <property type="match status" value="1"/>
</dbReference>
<name>U5W224_9ACTN</name>
<feature type="domain" description="Gfo/Idh/MocA-like oxidoreductase N-terminal" evidence="1">
    <location>
        <begin position="4"/>
        <end position="108"/>
    </location>
</feature>
<dbReference type="HOGENOM" id="CLU_769123_0_0_11"/>
<proteinExistence type="predicted"/>
<dbReference type="InterPro" id="IPR000683">
    <property type="entry name" value="Gfo/Idh/MocA-like_OxRdtase_N"/>
</dbReference>
<protein>
    <submittedName>
        <fullName evidence="2">Oxidoreductase domain-containing protein</fullName>
    </submittedName>
</protein>
<organism evidence="2 3">
    <name type="scientific">Actinoplanes friuliensis DSM 7358</name>
    <dbReference type="NCBI Taxonomy" id="1246995"/>
    <lineage>
        <taxon>Bacteria</taxon>
        <taxon>Bacillati</taxon>
        <taxon>Actinomycetota</taxon>
        <taxon>Actinomycetes</taxon>
        <taxon>Micromonosporales</taxon>
        <taxon>Micromonosporaceae</taxon>
        <taxon>Actinoplanes</taxon>
    </lineage>
</organism>
<dbReference type="AlphaFoldDB" id="U5W224"/>
<dbReference type="RefSeq" id="WP_023363759.1">
    <property type="nucleotide sequence ID" value="NC_022657.1"/>
</dbReference>
<sequence>MTSFAVVGAGWRAEMFWRLAGGLEGLDCVGAVVRSPRELPVPTFASLAECVAEAAPDFVVTAVPWNVSPGLIVEAVERGLPVLAETPPAPDVAGLRSLWSAVGESGLVQVAEQYLLMPSHAARLAAVRLGLIGTPTQVQVSSTHQYHAVSMIRGILEAGRGPVTVRASRTTAPLVDPLKRDAWTDDPDPKPATTTIATLDFGEGLSGVYDFTDNQWHNQLRFRRLLVRGSHGELRDDEVVRLTEPRTIVRTPLVRRQTGYDLDLDGFDTDTITYGGEVLYRNPYPGRRWMDEEIAIATLLDATAAWVRGTAPAPYPLADGTQDHLIALAVEEAADTDRTVTTGSEPWA</sequence>
<dbReference type="GO" id="GO:0000166">
    <property type="term" value="F:nucleotide binding"/>
    <property type="evidence" value="ECO:0007669"/>
    <property type="project" value="InterPro"/>
</dbReference>
<dbReference type="SUPFAM" id="SSF51735">
    <property type="entry name" value="NAD(P)-binding Rossmann-fold domains"/>
    <property type="match status" value="1"/>
</dbReference>
<dbReference type="Proteomes" id="UP000017746">
    <property type="component" value="Chromosome"/>
</dbReference>
<keyword evidence="3" id="KW-1185">Reference proteome</keyword>
<dbReference type="KEGG" id="afs:AFR_24515"/>
<evidence type="ECO:0000313" key="3">
    <source>
        <dbReference type="Proteomes" id="UP000017746"/>
    </source>
</evidence>
<dbReference type="STRING" id="1246995.AFR_24515"/>
<dbReference type="eggNOG" id="COG0673">
    <property type="taxonomic scope" value="Bacteria"/>
</dbReference>
<dbReference type="Gene3D" id="3.30.360.10">
    <property type="entry name" value="Dihydrodipicolinate Reductase, domain 2"/>
    <property type="match status" value="1"/>
</dbReference>
<dbReference type="InterPro" id="IPR036291">
    <property type="entry name" value="NAD(P)-bd_dom_sf"/>
</dbReference>
<dbReference type="EMBL" id="CP006272">
    <property type="protein sequence ID" value="AGZ43169.1"/>
    <property type="molecule type" value="Genomic_DNA"/>
</dbReference>
<dbReference type="PATRIC" id="fig|1246995.3.peg.4965"/>
<dbReference type="OrthoDB" id="9772350at2"/>
<dbReference type="Pfam" id="PF01408">
    <property type="entry name" value="GFO_IDH_MocA"/>
    <property type="match status" value="1"/>
</dbReference>
<reference evidence="2 3" key="1">
    <citation type="journal article" date="2014" name="J. Biotechnol.">
        <title>Complete genome sequence of the actinobacterium Actinoplanes friuliensis HAG 010964, producer of the lipopeptide antibiotic friulimycin.</title>
        <authorList>
            <person name="Ruckert C."/>
            <person name="Szczepanowski R."/>
            <person name="Albersmeier A."/>
            <person name="Goesmann A."/>
            <person name="Fischer N."/>
            <person name="Steinkamper A."/>
            <person name="Puhler A."/>
            <person name="Biener R."/>
            <person name="Schwartz D."/>
            <person name="Kalinowski J."/>
        </authorList>
    </citation>
    <scope>NUCLEOTIDE SEQUENCE [LARGE SCALE GENOMIC DNA]</scope>
    <source>
        <strain evidence="2 3">DSM 7358</strain>
    </source>
</reference>
<evidence type="ECO:0000259" key="1">
    <source>
        <dbReference type="Pfam" id="PF01408"/>
    </source>
</evidence>